<dbReference type="EMBL" id="UYSL01012284">
    <property type="protein sequence ID" value="VDL68886.1"/>
    <property type="molecule type" value="Genomic_DNA"/>
</dbReference>
<accession>A0A0N4XRZ2</accession>
<protein>
    <submittedName>
        <fullName evidence="3">Transposase</fullName>
    </submittedName>
</protein>
<dbReference type="AlphaFoldDB" id="A0A0N4XRZ2"/>
<reference evidence="1 2" key="2">
    <citation type="submission" date="2018-11" db="EMBL/GenBank/DDBJ databases">
        <authorList>
            <consortium name="Pathogen Informatics"/>
        </authorList>
    </citation>
    <scope>NUCLEOTIDE SEQUENCE [LARGE SCALE GENOMIC DNA]</scope>
</reference>
<organism evidence="3">
    <name type="scientific">Nippostrongylus brasiliensis</name>
    <name type="common">Rat hookworm</name>
    <dbReference type="NCBI Taxonomy" id="27835"/>
    <lineage>
        <taxon>Eukaryota</taxon>
        <taxon>Metazoa</taxon>
        <taxon>Ecdysozoa</taxon>
        <taxon>Nematoda</taxon>
        <taxon>Chromadorea</taxon>
        <taxon>Rhabditida</taxon>
        <taxon>Rhabditina</taxon>
        <taxon>Rhabditomorpha</taxon>
        <taxon>Strongyloidea</taxon>
        <taxon>Heligmosomidae</taxon>
        <taxon>Nippostrongylus</taxon>
    </lineage>
</organism>
<evidence type="ECO:0000313" key="3">
    <source>
        <dbReference type="WBParaSite" id="NBR_0000529401-mRNA-1"/>
    </source>
</evidence>
<proteinExistence type="predicted"/>
<dbReference type="WBParaSite" id="NBR_0000529401-mRNA-1">
    <property type="protein sequence ID" value="NBR_0000529401-mRNA-1"/>
    <property type="gene ID" value="NBR_0000529401"/>
</dbReference>
<evidence type="ECO:0000313" key="2">
    <source>
        <dbReference type="Proteomes" id="UP000271162"/>
    </source>
</evidence>
<evidence type="ECO:0000313" key="1">
    <source>
        <dbReference type="EMBL" id="VDL68886.1"/>
    </source>
</evidence>
<keyword evidence="2" id="KW-1185">Reference proteome</keyword>
<sequence>MDADSFFSLLRTTIPKRPFALVALMKNRLRLYALFLANHTWRTGQCRLTDTVAGTRSDGARDAETFKGVIRLYFECIRKLTEFYASTS</sequence>
<name>A0A0N4XRZ2_NIPBR</name>
<reference evidence="3" key="1">
    <citation type="submission" date="2017-02" db="UniProtKB">
        <authorList>
            <consortium name="WormBaseParasite"/>
        </authorList>
    </citation>
    <scope>IDENTIFICATION</scope>
</reference>
<dbReference type="Proteomes" id="UP000271162">
    <property type="component" value="Unassembled WGS sequence"/>
</dbReference>
<gene>
    <name evidence="1" type="ORF">NBR_LOCUS5297</name>
</gene>